<dbReference type="EMBL" id="JAHRIQ010047881">
    <property type="protein sequence ID" value="MEQ2236843.1"/>
    <property type="molecule type" value="Genomic_DNA"/>
</dbReference>
<keyword evidence="3" id="KW-1185">Reference proteome</keyword>
<name>A0ABV0TYY8_9TELE</name>
<evidence type="ECO:0000313" key="3">
    <source>
        <dbReference type="Proteomes" id="UP001482620"/>
    </source>
</evidence>
<sequence>MDVSGQVRLLVFGSSGAWRAASLSGSADSARKVLRTGSELGSSSRARKQDAGNHLRQTLRRRSEGCISLLKLQRRLPMGNTCAHLTKVLGST</sequence>
<protein>
    <submittedName>
        <fullName evidence="2">Uncharacterized protein</fullName>
    </submittedName>
</protein>
<proteinExistence type="predicted"/>
<evidence type="ECO:0000256" key="1">
    <source>
        <dbReference type="SAM" id="MobiDB-lite"/>
    </source>
</evidence>
<reference evidence="2 3" key="1">
    <citation type="submission" date="2021-06" db="EMBL/GenBank/DDBJ databases">
        <authorList>
            <person name="Palmer J.M."/>
        </authorList>
    </citation>
    <scope>NUCLEOTIDE SEQUENCE [LARGE SCALE GENOMIC DNA]</scope>
    <source>
        <strain evidence="3">if_2019</strain>
        <tissue evidence="2">Muscle</tissue>
    </source>
</reference>
<gene>
    <name evidence="2" type="ORF">ILYODFUR_016750</name>
</gene>
<feature type="region of interest" description="Disordered" evidence="1">
    <location>
        <begin position="34"/>
        <end position="57"/>
    </location>
</feature>
<accession>A0ABV0TYY8</accession>
<evidence type="ECO:0000313" key="2">
    <source>
        <dbReference type="EMBL" id="MEQ2236843.1"/>
    </source>
</evidence>
<comment type="caution">
    <text evidence="2">The sequence shown here is derived from an EMBL/GenBank/DDBJ whole genome shotgun (WGS) entry which is preliminary data.</text>
</comment>
<organism evidence="2 3">
    <name type="scientific">Ilyodon furcidens</name>
    <name type="common">goldbreast splitfin</name>
    <dbReference type="NCBI Taxonomy" id="33524"/>
    <lineage>
        <taxon>Eukaryota</taxon>
        <taxon>Metazoa</taxon>
        <taxon>Chordata</taxon>
        <taxon>Craniata</taxon>
        <taxon>Vertebrata</taxon>
        <taxon>Euteleostomi</taxon>
        <taxon>Actinopterygii</taxon>
        <taxon>Neopterygii</taxon>
        <taxon>Teleostei</taxon>
        <taxon>Neoteleostei</taxon>
        <taxon>Acanthomorphata</taxon>
        <taxon>Ovalentaria</taxon>
        <taxon>Atherinomorphae</taxon>
        <taxon>Cyprinodontiformes</taxon>
        <taxon>Goodeidae</taxon>
        <taxon>Ilyodon</taxon>
    </lineage>
</organism>
<dbReference type="Proteomes" id="UP001482620">
    <property type="component" value="Unassembled WGS sequence"/>
</dbReference>